<dbReference type="PANTHER" id="PTHR47331">
    <property type="entry name" value="PHD-TYPE DOMAIN-CONTAINING PROTEIN"/>
    <property type="match status" value="1"/>
</dbReference>
<feature type="region of interest" description="Disordered" evidence="1">
    <location>
        <begin position="1"/>
        <end position="26"/>
    </location>
</feature>
<dbReference type="Proteomes" id="UP001174136">
    <property type="component" value="Unassembled WGS sequence"/>
</dbReference>
<evidence type="ECO:0000256" key="1">
    <source>
        <dbReference type="SAM" id="MobiDB-lite"/>
    </source>
</evidence>
<proteinExistence type="predicted"/>
<dbReference type="InterPro" id="IPR008042">
    <property type="entry name" value="Retrotrans_Pao"/>
</dbReference>
<reference evidence="2" key="1">
    <citation type="journal article" date="2023" name="Front. Mar. Sci.">
        <title>A new Merluccius polli reference genome to investigate the effects of global change in West African waters.</title>
        <authorList>
            <person name="Mateo J.L."/>
            <person name="Blanco-Fernandez C."/>
            <person name="Garcia-Vazquez E."/>
            <person name="Machado-Schiaffino G."/>
        </authorList>
    </citation>
    <scope>NUCLEOTIDE SEQUENCE</scope>
    <source>
        <strain evidence="2">C29</strain>
        <tissue evidence="2">Fin</tissue>
    </source>
</reference>
<evidence type="ECO:0000313" key="3">
    <source>
        <dbReference type="Proteomes" id="UP001174136"/>
    </source>
</evidence>
<sequence length="707" mass="81457">MAVKQDHGGSARIHENLRDEKTQELRGRSVSQLRQVHSNRIAVVNLDDLVRQNFNHDFPEKVYEEKAEMSIEDKRFMHIMSTSGKKIDGHYQLKLPFKKDDLSMPNNRAVVEQRALGLKRKLRKNTSVHQEYHDFLADVIKKGHAEIVPQNQLMQEDGKVWYLPHHSVWHPKKHKIRVVFECAAHFKGTSLNEELIQGPNLTNTLLGVLIRFRQEPVAVMADIEGMYHQVKVRSEDSNFLRFLWWPNGDIEYRMKASCASYALKRTAEDNCKQYPKEAVETVLNNFYVDDCLKSVPTEAEAIKLSQELTSLCAQGGFRLTKWISNSRAVLAAIPGKERAKEVKDLDLDKECLPVDRALGVEWSTEDDSFRFHVTLKTQTFTRRAILSIIASVYDPIGFLAPFTFTAKYILQELCKLSCGWDDEIPSAYHLKWQQWLIGLRHMESYKVNRCIKPKKFGAIASAPLHSFCDAKENWPYSPVDLGSISHDDPEIKKDKVTVNVIQTSEPNPTDQLIHYFSTWTKLQRAVAWFLRLKSLLQHLRNGRKKVATSMPGIGKDQAKQMELIESEMKAFKSSMGAQKLTLEDLRSADDAIVQLCQMQNFSEEIMSLKSENKKVKRQSPIFKLDPKLDNGILRVGGRLSRLAMPEETKHPVILPKNHHVSRLILENIHRQIGHCGRNYMLRQKYWIPCANTLSRKIINDCVKCRRL</sequence>
<keyword evidence="3" id="KW-1185">Reference proteome</keyword>
<protein>
    <recommendedName>
        <fullName evidence="4">Integrase zinc-binding domain-containing protein</fullName>
    </recommendedName>
</protein>
<name>A0AA47MIC5_MERPO</name>
<dbReference type="CDD" id="cd01644">
    <property type="entry name" value="RT_pepA17"/>
    <property type="match status" value="1"/>
</dbReference>
<dbReference type="PANTHER" id="PTHR47331:SF1">
    <property type="entry name" value="GAG-LIKE PROTEIN"/>
    <property type="match status" value="1"/>
</dbReference>
<evidence type="ECO:0008006" key="4">
    <source>
        <dbReference type="Google" id="ProtNLM"/>
    </source>
</evidence>
<comment type="caution">
    <text evidence="2">The sequence shown here is derived from an EMBL/GenBank/DDBJ whole genome shotgun (WGS) entry which is preliminary data.</text>
</comment>
<dbReference type="Pfam" id="PF05380">
    <property type="entry name" value="Peptidase_A17"/>
    <property type="match status" value="1"/>
</dbReference>
<gene>
    <name evidence="2" type="ORF">N1851_022153</name>
</gene>
<accession>A0AA47MIC5</accession>
<dbReference type="EMBL" id="JAOPHQ010004006">
    <property type="protein sequence ID" value="KAK0140849.1"/>
    <property type="molecule type" value="Genomic_DNA"/>
</dbReference>
<organism evidence="2 3">
    <name type="scientific">Merluccius polli</name>
    <name type="common">Benguela hake</name>
    <name type="synonym">Merluccius cadenati</name>
    <dbReference type="NCBI Taxonomy" id="89951"/>
    <lineage>
        <taxon>Eukaryota</taxon>
        <taxon>Metazoa</taxon>
        <taxon>Chordata</taxon>
        <taxon>Craniata</taxon>
        <taxon>Vertebrata</taxon>
        <taxon>Euteleostomi</taxon>
        <taxon>Actinopterygii</taxon>
        <taxon>Neopterygii</taxon>
        <taxon>Teleostei</taxon>
        <taxon>Neoteleostei</taxon>
        <taxon>Acanthomorphata</taxon>
        <taxon>Zeiogadaria</taxon>
        <taxon>Gadariae</taxon>
        <taxon>Gadiformes</taxon>
        <taxon>Gadoidei</taxon>
        <taxon>Merlucciidae</taxon>
        <taxon>Merluccius</taxon>
    </lineage>
</organism>
<evidence type="ECO:0000313" key="2">
    <source>
        <dbReference type="EMBL" id="KAK0140849.1"/>
    </source>
</evidence>
<dbReference type="InterPro" id="IPR043502">
    <property type="entry name" value="DNA/RNA_pol_sf"/>
</dbReference>
<dbReference type="SUPFAM" id="SSF56672">
    <property type="entry name" value="DNA/RNA polymerases"/>
    <property type="match status" value="1"/>
</dbReference>
<dbReference type="AlphaFoldDB" id="A0AA47MIC5"/>